<organism evidence="4 5">
    <name type="scientific">Hypsibius exemplaris</name>
    <name type="common">Freshwater tardigrade</name>
    <dbReference type="NCBI Taxonomy" id="2072580"/>
    <lineage>
        <taxon>Eukaryota</taxon>
        <taxon>Metazoa</taxon>
        <taxon>Ecdysozoa</taxon>
        <taxon>Tardigrada</taxon>
        <taxon>Eutardigrada</taxon>
        <taxon>Parachela</taxon>
        <taxon>Hypsibioidea</taxon>
        <taxon>Hypsibiidae</taxon>
        <taxon>Hypsibius</taxon>
    </lineage>
</organism>
<evidence type="ECO:0000256" key="3">
    <source>
        <dbReference type="ARBA" id="ARBA00045493"/>
    </source>
</evidence>
<protein>
    <submittedName>
        <fullName evidence="4">Uncharacterized protein</fullName>
    </submittedName>
</protein>
<accession>A0A1W0XDK3</accession>
<sequence length="161" mass="17903">MAAIDPTPATVLSVQQENCRPWLGMWVSAGKKENWPAVMEALGLPEMYSEKNTFVLKLWCDGEDFHYDAGILEAKFKHSVTFKLGTPTELNHGNKIVITYTEEDGKLIADGVIAAKNLILHNVFAAQGDVLIKTYRVGNVVAKSWYRRLSSTADSNILSFL</sequence>
<comment type="caution">
    <text evidence="4">The sequence shown here is derived from an EMBL/GenBank/DDBJ whole genome shotgun (WGS) entry which is preliminary data.</text>
</comment>
<dbReference type="CDD" id="cd00742">
    <property type="entry name" value="FABP"/>
    <property type="match status" value="1"/>
</dbReference>
<comment type="function">
    <text evidence="3">Secreted heat soluble protein acting as a molecular shield in water-deficient condition. Tardigrade-specific intrinsically disordered proteins (TDPs) are essential for desiccation tolerance by forming non-crystalline amorphous solids upon desiccation, and this vitrified state mirrors their protective capabilities.</text>
</comment>
<dbReference type="Proteomes" id="UP000192578">
    <property type="component" value="Unassembled WGS sequence"/>
</dbReference>
<dbReference type="AlphaFoldDB" id="A0A1W0XDK3"/>
<evidence type="ECO:0000313" key="5">
    <source>
        <dbReference type="Proteomes" id="UP000192578"/>
    </source>
</evidence>
<evidence type="ECO:0000313" key="4">
    <source>
        <dbReference type="EMBL" id="OQV25556.1"/>
    </source>
</evidence>
<evidence type="ECO:0000256" key="1">
    <source>
        <dbReference type="ARBA" id="ARBA00006119"/>
    </source>
</evidence>
<evidence type="ECO:0000256" key="2">
    <source>
        <dbReference type="ARBA" id="ARBA00023016"/>
    </source>
</evidence>
<dbReference type="Gene3D" id="2.40.128.20">
    <property type="match status" value="1"/>
</dbReference>
<name>A0A1W0XDK3_HYPEX</name>
<keyword evidence="2" id="KW-0346">Stress response</keyword>
<proteinExistence type="inferred from homology"/>
<comment type="similarity">
    <text evidence="1">Belongs to the Secretory-abundant heat soluble protein (SAHS) family.</text>
</comment>
<dbReference type="SUPFAM" id="SSF50814">
    <property type="entry name" value="Lipocalins"/>
    <property type="match status" value="1"/>
</dbReference>
<reference evidence="5" key="1">
    <citation type="submission" date="2017-01" db="EMBL/GenBank/DDBJ databases">
        <title>Comparative genomics of anhydrobiosis in the tardigrade Hypsibius dujardini.</title>
        <authorList>
            <person name="Yoshida Y."/>
            <person name="Koutsovoulos G."/>
            <person name="Laetsch D."/>
            <person name="Stevens L."/>
            <person name="Kumar S."/>
            <person name="Horikawa D."/>
            <person name="Ishino K."/>
            <person name="Komine S."/>
            <person name="Tomita M."/>
            <person name="Blaxter M."/>
            <person name="Arakawa K."/>
        </authorList>
    </citation>
    <scope>NUCLEOTIDE SEQUENCE [LARGE SCALE GENOMIC DNA]</scope>
    <source>
        <strain evidence="5">Z151</strain>
    </source>
</reference>
<dbReference type="InterPro" id="IPR012674">
    <property type="entry name" value="Calycin"/>
</dbReference>
<keyword evidence="5" id="KW-1185">Reference proteome</keyword>
<gene>
    <name evidence="4" type="ORF">BV898_00494</name>
</gene>
<dbReference type="EMBL" id="MTYJ01000002">
    <property type="protein sequence ID" value="OQV25556.1"/>
    <property type="molecule type" value="Genomic_DNA"/>
</dbReference>
<dbReference type="OrthoDB" id="9971011at2759"/>